<name>A0A2P2N743_RHIMU</name>
<sequence>MGFCYTYSVTIRHILEITKGNEVPNGSISFYALSQATKTINECVKETNFIKRIKISKWEKKNKKKQEKSERLT</sequence>
<dbReference type="EMBL" id="GGEC01057771">
    <property type="protein sequence ID" value="MBX38255.1"/>
    <property type="molecule type" value="Transcribed_RNA"/>
</dbReference>
<protein>
    <submittedName>
        <fullName evidence="1">Uncharacterized protein</fullName>
    </submittedName>
</protein>
<dbReference type="AlphaFoldDB" id="A0A2P2N743"/>
<accession>A0A2P2N743</accession>
<organism evidence="1">
    <name type="scientific">Rhizophora mucronata</name>
    <name type="common">Asiatic mangrove</name>
    <dbReference type="NCBI Taxonomy" id="61149"/>
    <lineage>
        <taxon>Eukaryota</taxon>
        <taxon>Viridiplantae</taxon>
        <taxon>Streptophyta</taxon>
        <taxon>Embryophyta</taxon>
        <taxon>Tracheophyta</taxon>
        <taxon>Spermatophyta</taxon>
        <taxon>Magnoliopsida</taxon>
        <taxon>eudicotyledons</taxon>
        <taxon>Gunneridae</taxon>
        <taxon>Pentapetalae</taxon>
        <taxon>rosids</taxon>
        <taxon>fabids</taxon>
        <taxon>Malpighiales</taxon>
        <taxon>Rhizophoraceae</taxon>
        <taxon>Rhizophora</taxon>
    </lineage>
</organism>
<reference evidence="1" key="1">
    <citation type="submission" date="2018-02" db="EMBL/GenBank/DDBJ databases">
        <title>Rhizophora mucronata_Transcriptome.</title>
        <authorList>
            <person name="Meera S.P."/>
            <person name="Sreeshan A."/>
            <person name="Augustine A."/>
        </authorList>
    </citation>
    <scope>NUCLEOTIDE SEQUENCE</scope>
    <source>
        <tissue evidence="1">Leaf</tissue>
    </source>
</reference>
<evidence type="ECO:0000313" key="1">
    <source>
        <dbReference type="EMBL" id="MBX38255.1"/>
    </source>
</evidence>
<proteinExistence type="predicted"/>